<dbReference type="GO" id="GO:0004497">
    <property type="term" value="F:monooxygenase activity"/>
    <property type="evidence" value="ECO:0007669"/>
    <property type="project" value="InterPro"/>
</dbReference>
<keyword evidence="3 4" id="KW-0408">Iron</keyword>
<evidence type="ECO:0000313" key="6">
    <source>
        <dbReference type="Proteomes" id="UP000289340"/>
    </source>
</evidence>
<name>A0A445H0P1_GLYSO</name>
<dbReference type="PANTHER" id="PTHR24286">
    <property type="entry name" value="CYTOCHROME P450 26"/>
    <property type="match status" value="1"/>
</dbReference>
<dbReference type="AlphaFoldDB" id="A0A445H0P1"/>
<feature type="binding site" description="axial binding residue" evidence="4">
    <location>
        <position position="107"/>
    </location>
    <ligand>
        <name>heme</name>
        <dbReference type="ChEBI" id="CHEBI:30413"/>
    </ligand>
    <ligandPart>
        <name>Fe</name>
        <dbReference type="ChEBI" id="CHEBI:18248"/>
    </ligandPart>
</feature>
<dbReference type="GO" id="GO:0016125">
    <property type="term" value="P:sterol metabolic process"/>
    <property type="evidence" value="ECO:0007669"/>
    <property type="project" value="TreeGrafter"/>
</dbReference>
<sequence length="124" mass="14565">HVAIMSNKRWGENLTMEDIKKMNYTWQVARGSMRLFPPIFGSFRKAITDIEYEGFIIPRGWKVLWTTYGTHYNEEYFKDPMSFNPNRFEEGIPQYAFVPFGGRPRVCAGYQLAKLISSYLCTML</sequence>
<dbReference type="InterPro" id="IPR002401">
    <property type="entry name" value="Cyt_P450_E_grp-I"/>
</dbReference>
<evidence type="ECO:0000256" key="3">
    <source>
        <dbReference type="ARBA" id="ARBA00023004"/>
    </source>
</evidence>
<evidence type="ECO:0000256" key="1">
    <source>
        <dbReference type="ARBA" id="ARBA00010617"/>
    </source>
</evidence>
<dbReference type="SUPFAM" id="SSF48264">
    <property type="entry name" value="Cytochrome P450"/>
    <property type="match status" value="1"/>
</dbReference>
<reference evidence="5 6" key="1">
    <citation type="submission" date="2018-09" db="EMBL/GenBank/DDBJ databases">
        <title>A high-quality reference genome of wild soybean provides a powerful tool to mine soybean genomes.</title>
        <authorList>
            <person name="Xie M."/>
            <person name="Chung C.Y.L."/>
            <person name="Li M.-W."/>
            <person name="Wong F.-L."/>
            <person name="Chan T.-F."/>
            <person name="Lam H.-M."/>
        </authorList>
    </citation>
    <scope>NUCLEOTIDE SEQUENCE [LARGE SCALE GENOMIC DNA]</scope>
    <source>
        <strain evidence="6">cv. W05</strain>
        <tissue evidence="5">Hypocotyl of etiolated seedlings</tissue>
    </source>
</reference>
<gene>
    <name evidence="5" type="ORF">D0Y65_037505</name>
</gene>
<dbReference type="InterPro" id="IPR036396">
    <property type="entry name" value="Cyt_P450_sf"/>
</dbReference>
<protein>
    <submittedName>
        <fullName evidence="5">Taxadiene 5-alpha hydroxylase</fullName>
    </submittedName>
</protein>
<dbReference type="Pfam" id="PF00067">
    <property type="entry name" value="p450"/>
    <property type="match status" value="1"/>
</dbReference>
<keyword evidence="4" id="KW-0349">Heme</keyword>
<dbReference type="PANTHER" id="PTHR24286:SF221">
    <property type="entry name" value="TAXADIENE 5-ALPHA HYDROXYLASE"/>
    <property type="match status" value="1"/>
</dbReference>
<comment type="cofactor">
    <cofactor evidence="4">
        <name>heme</name>
        <dbReference type="ChEBI" id="CHEBI:30413"/>
    </cofactor>
</comment>
<evidence type="ECO:0000256" key="2">
    <source>
        <dbReference type="ARBA" id="ARBA00022723"/>
    </source>
</evidence>
<keyword evidence="2 4" id="KW-0479">Metal-binding</keyword>
<dbReference type="GO" id="GO:0016705">
    <property type="term" value="F:oxidoreductase activity, acting on paired donors, with incorporation or reduction of molecular oxygen"/>
    <property type="evidence" value="ECO:0007669"/>
    <property type="project" value="InterPro"/>
</dbReference>
<comment type="caution">
    <text evidence="5">The sequence shown here is derived from an EMBL/GenBank/DDBJ whole genome shotgun (WGS) entry which is preliminary data.</text>
</comment>
<proteinExistence type="inferred from homology"/>
<dbReference type="GO" id="GO:0005506">
    <property type="term" value="F:iron ion binding"/>
    <property type="evidence" value="ECO:0007669"/>
    <property type="project" value="InterPro"/>
</dbReference>
<evidence type="ECO:0000313" key="5">
    <source>
        <dbReference type="EMBL" id="RZB67156.1"/>
    </source>
</evidence>
<dbReference type="GO" id="GO:0020037">
    <property type="term" value="F:heme binding"/>
    <property type="evidence" value="ECO:0007669"/>
    <property type="project" value="InterPro"/>
</dbReference>
<dbReference type="Gene3D" id="1.10.630.10">
    <property type="entry name" value="Cytochrome P450"/>
    <property type="match status" value="1"/>
</dbReference>
<dbReference type="Proteomes" id="UP000289340">
    <property type="component" value="Chromosome 14"/>
</dbReference>
<feature type="non-terminal residue" evidence="5">
    <location>
        <position position="1"/>
    </location>
</feature>
<evidence type="ECO:0000256" key="4">
    <source>
        <dbReference type="PIRSR" id="PIRSR602401-1"/>
    </source>
</evidence>
<organism evidence="5 6">
    <name type="scientific">Glycine soja</name>
    <name type="common">Wild soybean</name>
    <dbReference type="NCBI Taxonomy" id="3848"/>
    <lineage>
        <taxon>Eukaryota</taxon>
        <taxon>Viridiplantae</taxon>
        <taxon>Streptophyta</taxon>
        <taxon>Embryophyta</taxon>
        <taxon>Tracheophyta</taxon>
        <taxon>Spermatophyta</taxon>
        <taxon>Magnoliopsida</taxon>
        <taxon>eudicotyledons</taxon>
        <taxon>Gunneridae</taxon>
        <taxon>Pentapetalae</taxon>
        <taxon>rosids</taxon>
        <taxon>fabids</taxon>
        <taxon>Fabales</taxon>
        <taxon>Fabaceae</taxon>
        <taxon>Papilionoideae</taxon>
        <taxon>50 kb inversion clade</taxon>
        <taxon>NPAAA clade</taxon>
        <taxon>indigoferoid/millettioid clade</taxon>
        <taxon>Phaseoleae</taxon>
        <taxon>Glycine</taxon>
        <taxon>Glycine subgen. Soja</taxon>
    </lineage>
</organism>
<dbReference type="EMBL" id="QZWG01000014">
    <property type="protein sequence ID" value="RZB67156.1"/>
    <property type="molecule type" value="Genomic_DNA"/>
</dbReference>
<keyword evidence="6" id="KW-1185">Reference proteome</keyword>
<accession>A0A445H0P1</accession>
<dbReference type="InterPro" id="IPR001128">
    <property type="entry name" value="Cyt_P450"/>
</dbReference>
<dbReference type="PRINTS" id="PR00463">
    <property type="entry name" value="EP450I"/>
</dbReference>
<comment type="similarity">
    <text evidence="1">Belongs to the cytochrome P450 family.</text>
</comment>